<dbReference type="PANTHER" id="PTHR43366">
    <property type="entry name" value="PYRUVATE SYNTHASE SUBUNIT PORC"/>
    <property type="match status" value="1"/>
</dbReference>
<dbReference type="AlphaFoldDB" id="A0A1H7IKS7"/>
<dbReference type="Gene3D" id="3.40.920.10">
    <property type="entry name" value="Pyruvate-ferredoxin oxidoreductase, PFOR, domain III"/>
    <property type="match status" value="1"/>
</dbReference>
<sequence>MIIHDKCMEEKLMIEIRFHGRGGQGAVTAAELLAKAAFKDGKYSQAFPFFGVERRGAPVMAFTRIDTEPIALRYQIYNPDHVLVLDDGLLNVVDVFSGIKDTTEVIINTKTFEGSGEHTVNSIDATGVALDMLGRNIVNTIILGYFAKKTQIVSIESLLEVIRETFPGKVGELNVEATKKAYDMG</sequence>
<dbReference type="STRING" id="190974.SAMN05216439_1263"/>
<comment type="catalytic activity">
    <reaction evidence="3">
        <text>2 oxidized [2Fe-2S]-[ferredoxin] + pyruvate + CoA = 2 reduced [2Fe-2S]-[ferredoxin] + acetyl-CoA + CO2 + H(+)</text>
        <dbReference type="Rhea" id="RHEA:12765"/>
        <dbReference type="Rhea" id="RHEA-COMP:10000"/>
        <dbReference type="Rhea" id="RHEA-COMP:10001"/>
        <dbReference type="ChEBI" id="CHEBI:15361"/>
        <dbReference type="ChEBI" id="CHEBI:15378"/>
        <dbReference type="ChEBI" id="CHEBI:16526"/>
        <dbReference type="ChEBI" id="CHEBI:33737"/>
        <dbReference type="ChEBI" id="CHEBI:33738"/>
        <dbReference type="ChEBI" id="CHEBI:57287"/>
        <dbReference type="ChEBI" id="CHEBI:57288"/>
        <dbReference type="EC" id="1.2.7.1"/>
    </reaction>
</comment>
<dbReference type="SUPFAM" id="SSF53323">
    <property type="entry name" value="Pyruvate-ferredoxin oxidoreductase, PFOR, domain III"/>
    <property type="match status" value="1"/>
</dbReference>
<keyword evidence="5" id="KW-0670">Pyruvate</keyword>
<reference evidence="5 6" key="1">
    <citation type="submission" date="2016-10" db="EMBL/GenBank/DDBJ databases">
        <authorList>
            <person name="de Groot N.N."/>
        </authorList>
    </citation>
    <scope>NUCLEOTIDE SEQUENCE [LARGE SCALE GENOMIC DNA]</scope>
    <source>
        <strain evidence="5 6">DSM 11978</strain>
    </source>
</reference>
<dbReference type="PANTHER" id="PTHR43366:SF1">
    <property type="entry name" value="PYRUVATE SYNTHASE SUBUNIT PORC"/>
    <property type="match status" value="1"/>
</dbReference>
<evidence type="ECO:0000256" key="3">
    <source>
        <dbReference type="ARBA" id="ARBA00049357"/>
    </source>
</evidence>
<proteinExistence type="predicted"/>
<name>A0A1H7IKS7_9EURY</name>
<accession>A0A1H7IKS7</accession>
<protein>
    <recommendedName>
        <fullName evidence="1">pyruvate synthase</fullName>
        <ecNumber evidence="1">1.2.7.1</ecNumber>
    </recommendedName>
</protein>
<dbReference type="NCBIfam" id="NF006321">
    <property type="entry name" value="PRK08534.1"/>
    <property type="match status" value="1"/>
</dbReference>
<evidence type="ECO:0000256" key="1">
    <source>
        <dbReference type="ARBA" id="ARBA00012822"/>
    </source>
</evidence>
<dbReference type="EMBL" id="FOAK01000003">
    <property type="protein sequence ID" value="SEK62924.1"/>
    <property type="molecule type" value="Genomic_DNA"/>
</dbReference>
<dbReference type="GO" id="GO:0019164">
    <property type="term" value="F:pyruvate synthase activity"/>
    <property type="evidence" value="ECO:0007669"/>
    <property type="project" value="UniProtKB-EC"/>
</dbReference>
<dbReference type="InterPro" id="IPR019752">
    <property type="entry name" value="Pyrv/ketoisovalerate_OxRed_cat"/>
</dbReference>
<evidence type="ECO:0000259" key="4">
    <source>
        <dbReference type="Pfam" id="PF01558"/>
    </source>
</evidence>
<dbReference type="InterPro" id="IPR002869">
    <property type="entry name" value="Pyrv_flavodox_OxRed_cen"/>
</dbReference>
<dbReference type="InterPro" id="IPR051626">
    <property type="entry name" value="Oxidoreductase_gamma_subunit"/>
</dbReference>
<dbReference type="Proteomes" id="UP000199506">
    <property type="component" value="Unassembled WGS sequence"/>
</dbReference>
<gene>
    <name evidence="5" type="ORF">SAMN05216439_1263</name>
</gene>
<dbReference type="Pfam" id="PF01558">
    <property type="entry name" value="POR"/>
    <property type="match status" value="1"/>
</dbReference>
<feature type="domain" description="Pyruvate/ketoisovalerate oxidoreductase catalytic" evidence="4">
    <location>
        <begin position="22"/>
        <end position="183"/>
    </location>
</feature>
<organism evidence="5 6">
    <name type="scientific">Methanobrevibacter gottschalkii</name>
    <dbReference type="NCBI Taxonomy" id="190974"/>
    <lineage>
        <taxon>Archaea</taxon>
        <taxon>Methanobacteriati</taxon>
        <taxon>Methanobacteriota</taxon>
        <taxon>Methanomada group</taxon>
        <taxon>Methanobacteria</taxon>
        <taxon>Methanobacteriales</taxon>
        <taxon>Methanobacteriaceae</taxon>
        <taxon>Methanobrevibacter</taxon>
    </lineage>
</organism>
<keyword evidence="2" id="KW-0560">Oxidoreductase</keyword>
<dbReference type="InterPro" id="IPR011894">
    <property type="entry name" value="PorC_KorC"/>
</dbReference>
<evidence type="ECO:0000313" key="6">
    <source>
        <dbReference type="Proteomes" id="UP000199506"/>
    </source>
</evidence>
<evidence type="ECO:0000256" key="2">
    <source>
        <dbReference type="ARBA" id="ARBA00023002"/>
    </source>
</evidence>
<evidence type="ECO:0000313" key="5">
    <source>
        <dbReference type="EMBL" id="SEK62924.1"/>
    </source>
</evidence>
<dbReference type="EC" id="1.2.7.1" evidence="1"/>
<dbReference type="NCBIfam" id="TIGR02175">
    <property type="entry name" value="PorC_KorC"/>
    <property type="match status" value="1"/>
</dbReference>